<dbReference type="InterPro" id="IPR029044">
    <property type="entry name" value="Nucleotide-diphossugar_trans"/>
</dbReference>
<dbReference type="GO" id="GO:0016757">
    <property type="term" value="F:glycosyltransferase activity"/>
    <property type="evidence" value="ECO:0007669"/>
    <property type="project" value="UniProtKB-KW"/>
</dbReference>
<feature type="transmembrane region" description="Helical" evidence="1">
    <location>
        <begin position="298"/>
        <end position="320"/>
    </location>
</feature>
<keyword evidence="1" id="KW-1133">Transmembrane helix</keyword>
<keyword evidence="3" id="KW-0328">Glycosyltransferase</keyword>
<feature type="transmembrane region" description="Helical" evidence="1">
    <location>
        <begin position="16"/>
        <end position="39"/>
    </location>
</feature>
<dbReference type="RefSeq" id="WP_380227428.1">
    <property type="nucleotide sequence ID" value="NZ_JBHSOF010000031.1"/>
</dbReference>
<keyword evidence="3" id="KW-0808">Transferase</keyword>
<dbReference type="PANTHER" id="PTHR43646:SF3">
    <property type="entry name" value="SLR1566 PROTEIN"/>
    <property type="match status" value="1"/>
</dbReference>
<dbReference type="EMBL" id="JBHSOF010000031">
    <property type="protein sequence ID" value="MFC5665756.1"/>
    <property type="molecule type" value="Genomic_DNA"/>
</dbReference>
<dbReference type="PANTHER" id="PTHR43646">
    <property type="entry name" value="GLYCOSYLTRANSFERASE"/>
    <property type="match status" value="1"/>
</dbReference>
<evidence type="ECO:0000256" key="1">
    <source>
        <dbReference type="SAM" id="Phobius"/>
    </source>
</evidence>
<name>A0ABW0X9B9_9ACTN</name>
<feature type="domain" description="Glycosyltransferase 2-like" evidence="2">
    <location>
        <begin position="59"/>
        <end position="233"/>
    </location>
</feature>
<feature type="transmembrane region" description="Helical" evidence="1">
    <location>
        <begin position="326"/>
        <end position="345"/>
    </location>
</feature>
<evidence type="ECO:0000313" key="3">
    <source>
        <dbReference type="EMBL" id="MFC5665756.1"/>
    </source>
</evidence>
<accession>A0ABW0X9B9</accession>
<dbReference type="InterPro" id="IPR017832">
    <property type="entry name" value="Glyco_trans_2_hopen-assoc_HpnB"/>
</dbReference>
<keyword evidence="1" id="KW-0812">Transmembrane</keyword>
<sequence length="392" mass="42361">MAPDGPLVRQTARVTVLLWIASLSLLVWLWLACCHGLFWRTDVRLPPRRPPARWPQVAVVVPARDEAEVLPVSLPSLLAQKYPGRARVVLVDDHSTDGTGALARSLATPEGLELTVTSPPPLPPGWTGKLWALRHGVELAGPDVEYLLLTDADIAHGPDSLAELVAAAESDRRDLVSQMARLRVETGWERLIVPAFVYFFAQLYPFRWSNRPGSRTAAAAGGCSLVRRDALERAGGVAAIRGAVIDDVSLARAVKATGGRIWLGLAEQVDSVRPYPRLSQLWRMVSRSAYAQLRHSPVLLLGTVLGLALVYLVPPAAVLAGAAAGAWPVAAVGGAAWALMAGTFLPMLRYYRQPAPAALLLPFTAALYLLMTVDSAVQHWRGRGAAWKGRTY</sequence>
<keyword evidence="4" id="KW-1185">Reference proteome</keyword>
<reference evidence="4" key="1">
    <citation type="journal article" date="2019" name="Int. J. Syst. Evol. Microbiol.">
        <title>The Global Catalogue of Microorganisms (GCM) 10K type strain sequencing project: providing services to taxonomists for standard genome sequencing and annotation.</title>
        <authorList>
            <consortium name="The Broad Institute Genomics Platform"/>
            <consortium name="The Broad Institute Genome Sequencing Center for Infectious Disease"/>
            <person name="Wu L."/>
            <person name="Ma J."/>
        </authorList>
    </citation>
    <scope>NUCLEOTIDE SEQUENCE [LARGE SCALE GENOMIC DNA]</scope>
    <source>
        <strain evidence="4">CGMCC 4.1437</strain>
    </source>
</reference>
<keyword evidence="1" id="KW-0472">Membrane</keyword>
<feature type="transmembrane region" description="Helical" evidence="1">
    <location>
        <begin position="357"/>
        <end position="377"/>
    </location>
</feature>
<dbReference type="Pfam" id="PF00535">
    <property type="entry name" value="Glycos_transf_2"/>
    <property type="match status" value="1"/>
</dbReference>
<dbReference type="EC" id="2.4.-.-" evidence="3"/>
<comment type="caution">
    <text evidence="3">The sequence shown here is derived from an EMBL/GenBank/DDBJ whole genome shotgun (WGS) entry which is preliminary data.</text>
</comment>
<dbReference type="CDD" id="cd06423">
    <property type="entry name" value="CESA_like"/>
    <property type="match status" value="1"/>
</dbReference>
<evidence type="ECO:0000313" key="4">
    <source>
        <dbReference type="Proteomes" id="UP001595975"/>
    </source>
</evidence>
<dbReference type="NCBIfam" id="TIGR03469">
    <property type="entry name" value="HpnB"/>
    <property type="match status" value="1"/>
</dbReference>
<dbReference type="InterPro" id="IPR001173">
    <property type="entry name" value="Glyco_trans_2-like"/>
</dbReference>
<dbReference type="SUPFAM" id="SSF53448">
    <property type="entry name" value="Nucleotide-diphospho-sugar transferases"/>
    <property type="match status" value="1"/>
</dbReference>
<evidence type="ECO:0000259" key="2">
    <source>
        <dbReference type="Pfam" id="PF00535"/>
    </source>
</evidence>
<protein>
    <submittedName>
        <fullName evidence="3">Glycosyltransferase</fullName>
        <ecNumber evidence="3">2.4.-.-</ecNumber>
    </submittedName>
</protein>
<dbReference type="Gene3D" id="3.90.550.10">
    <property type="entry name" value="Spore Coat Polysaccharide Biosynthesis Protein SpsA, Chain A"/>
    <property type="match status" value="1"/>
</dbReference>
<gene>
    <name evidence="3" type="ORF">ACFP3U_22580</name>
</gene>
<organism evidence="3 4">
    <name type="scientific">Kitasatospora misakiensis</name>
    <dbReference type="NCBI Taxonomy" id="67330"/>
    <lineage>
        <taxon>Bacteria</taxon>
        <taxon>Bacillati</taxon>
        <taxon>Actinomycetota</taxon>
        <taxon>Actinomycetes</taxon>
        <taxon>Kitasatosporales</taxon>
        <taxon>Streptomycetaceae</taxon>
        <taxon>Kitasatospora</taxon>
    </lineage>
</organism>
<proteinExistence type="predicted"/>
<dbReference type="Proteomes" id="UP001595975">
    <property type="component" value="Unassembled WGS sequence"/>
</dbReference>